<name>A0A1H4CJ94_9FLAO</name>
<proteinExistence type="predicted"/>
<accession>A0A1H4CJ94</accession>
<evidence type="ECO:0000313" key="1">
    <source>
        <dbReference type="EMBL" id="SEA60506.1"/>
    </source>
</evidence>
<sequence>MSAPNRFSRALELLRNLRGKKNSNNVITIDELINPRLGINISKGKNAKNVVNSLQLLMYSKENDTLFI</sequence>
<reference evidence="2" key="1">
    <citation type="submission" date="2016-10" db="EMBL/GenBank/DDBJ databases">
        <authorList>
            <person name="Varghese N."/>
            <person name="Submissions S."/>
        </authorList>
    </citation>
    <scope>NUCLEOTIDE SEQUENCE [LARGE SCALE GENOMIC DNA]</scope>
    <source>
        <strain evidence="2">DSM 22376</strain>
    </source>
</reference>
<dbReference type="Proteomes" id="UP000198951">
    <property type="component" value="Unassembled WGS sequence"/>
</dbReference>
<protein>
    <submittedName>
        <fullName evidence="1">Uncharacterized protein</fullName>
    </submittedName>
</protein>
<dbReference type="AlphaFoldDB" id="A0A1H4CJ94"/>
<dbReference type="OrthoDB" id="1371248at2"/>
<dbReference type="EMBL" id="FNRD01000006">
    <property type="protein sequence ID" value="SEA60506.1"/>
    <property type="molecule type" value="Genomic_DNA"/>
</dbReference>
<organism evidence="1 2">
    <name type="scientific">Flavobacterium gillisiae</name>
    <dbReference type="NCBI Taxonomy" id="150146"/>
    <lineage>
        <taxon>Bacteria</taxon>
        <taxon>Pseudomonadati</taxon>
        <taxon>Bacteroidota</taxon>
        <taxon>Flavobacteriia</taxon>
        <taxon>Flavobacteriales</taxon>
        <taxon>Flavobacteriaceae</taxon>
        <taxon>Flavobacterium</taxon>
    </lineage>
</organism>
<evidence type="ECO:0000313" key="2">
    <source>
        <dbReference type="Proteomes" id="UP000198951"/>
    </source>
</evidence>
<gene>
    <name evidence="1" type="ORF">SAMN05443667_10668</name>
</gene>
<keyword evidence="2" id="KW-1185">Reference proteome</keyword>
<dbReference type="RefSeq" id="WP_091088782.1">
    <property type="nucleotide sequence ID" value="NZ_FNRD01000006.1"/>
</dbReference>